<dbReference type="EMBL" id="JANAVB010019803">
    <property type="protein sequence ID" value="KAJ6827775.1"/>
    <property type="molecule type" value="Genomic_DNA"/>
</dbReference>
<keyword evidence="2" id="KW-1185">Reference proteome</keyword>
<dbReference type="AlphaFoldDB" id="A0AAX6GHH5"/>
<name>A0AAX6GHH5_IRIPA</name>
<evidence type="ECO:0000313" key="1">
    <source>
        <dbReference type="EMBL" id="KAJ6827775.1"/>
    </source>
</evidence>
<reference evidence="1" key="1">
    <citation type="journal article" date="2023" name="GigaByte">
        <title>Genome assembly of the bearded iris, Iris pallida Lam.</title>
        <authorList>
            <person name="Bruccoleri R.E."/>
            <person name="Oakeley E.J."/>
            <person name="Faust A.M.E."/>
            <person name="Altorfer M."/>
            <person name="Dessus-Babus S."/>
            <person name="Burckhardt D."/>
            <person name="Oertli M."/>
            <person name="Naumann U."/>
            <person name="Petersen F."/>
            <person name="Wong J."/>
        </authorList>
    </citation>
    <scope>NUCLEOTIDE SEQUENCE</scope>
    <source>
        <strain evidence="1">GSM-AAB239-AS_SAM_17_03QT</strain>
    </source>
</reference>
<comment type="caution">
    <text evidence="1">The sequence shown here is derived from an EMBL/GenBank/DDBJ whole genome shotgun (WGS) entry which is preliminary data.</text>
</comment>
<organism evidence="1 2">
    <name type="scientific">Iris pallida</name>
    <name type="common">Sweet iris</name>
    <dbReference type="NCBI Taxonomy" id="29817"/>
    <lineage>
        <taxon>Eukaryota</taxon>
        <taxon>Viridiplantae</taxon>
        <taxon>Streptophyta</taxon>
        <taxon>Embryophyta</taxon>
        <taxon>Tracheophyta</taxon>
        <taxon>Spermatophyta</taxon>
        <taxon>Magnoliopsida</taxon>
        <taxon>Liliopsida</taxon>
        <taxon>Asparagales</taxon>
        <taxon>Iridaceae</taxon>
        <taxon>Iridoideae</taxon>
        <taxon>Irideae</taxon>
        <taxon>Iris</taxon>
    </lineage>
</organism>
<dbReference type="PANTHER" id="PTHR35987:SF3">
    <property type="entry name" value="PROTEIN PLASTID REDOX INSENSITIVE 2-LIKE ISOFORM X1"/>
    <property type="match status" value="1"/>
</dbReference>
<evidence type="ECO:0000313" key="2">
    <source>
        <dbReference type="Proteomes" id="UP001140949"/>
    </source>
</evidence>
<reference evidence="1" key="2">
    <citation type="submission" date="2023-04" db="EMBL/GenBank/DDBJ databases">
        <authorList>
            <person name="Bruccoleri R.E."/>
            <person name="Oakeley E.J."/>
            <person name="Faust A.-M."/>
            <person name="Dessus-Babus S."/>
            <person name="Altorfer M."/>
            <person name="Burckhardt D."/>
            <person name="Oertli M."/>
            <person name="Naumann U."/>
            <person name="Petersen F."/>
            <person name="Wong J."/>
        </authorList>
    </citation>
    <scope>NUCLEOTIDE SEQUENCE</scope>
    <source>
        <strain evidence="1">GSM-AAB239-AS_SAM_17_03QT</strain>
        <tissue evidence="1">Leaf</tissue>
    </source>
</reference>
<dbReference type="GO" id="GO:0010468">
    <property type="term" value="P:regulation of gene expression"/>
    <property type="evidence" value="ECO:0007669"/>
    <property type="project" value="InterPro"/>
</dbReference>
<dbReference type="Proteomes" id="UP001140949">
    <property type="component" value="Unassembled WGS sequence"/>
</dbReference>
<dbReference type="InterPro" id="IPR039349">
    <property type="entry name" value="PRIN2"/>
</dbReference>
<accession>A0AAX6GHH5</accession>
<protein>
    <submittedName>
        <fullName evidence="1">Protein PLASTID REDOX INSENSITIVE 2-like isoform X1</fullName>
    </submittedName>
</protein>
<sequence length="200" mass="21909">MSSCSLTFPSRPFFSRLTPPSPPLPAPTTRLSFFSSLLLPPPPLSTHSSSSSSSSPFDSSSFLSIHHHHRSSSLRASWQPPKYVYPDPIPEFAQAETEKFRGELRKRLLKSRDAFSSGGGGGGGGDIDTVVHICAEIHSEFLHKEYGGPGTLLVEPFTDMLLALKEKKLPGAPVAARAALLWAQNYVDKDWETWTSQQSK</sequence>
<dbReference type="PANTHER" id="PTHR35987">
    <property type="entry name" value="PROTEIN PLASTID REDOX INSENSITIVE 2, CHLOROPLASTIC-RELATED"/>
    <property type="match status" value="1"/>
</dbReference>
<proteinExistence type="predicted"/>
<gene>
    <name evidence="1" type="ORF">M6B38_366755</name>
</gene>